<organism evidence="2 3">
    <name type="scientific">Meripilus lineatus</name>
    <dbReference type="NCBI Taxonomy" id="2056292"/>
    <lineage>
        <taxon>Eukaryota</taxon>
        <taxon>Fungi</taxon>
        <taxon>Dikarya</taxon>
        <taxon>Basidiomycota</taxon>
        <taxon>Agaricomycotina</taxon>
        <taxon>Agaricomycetes</taxon>
        <taxon>Polyporales</taxon>
        <taxon>Meripilaceae</taxon>
        <taxon>Meripilus</taxon>
    </lineage>
</organism>
<feature type="compositionally biased region" description="Basic and acidic residues" evidence="1">
    <location>
        <begin position="36"/>
        <end position="46"/>
    </location>
</feature>
<evidence type="ECO:0000313" key="2">
    <source>
        <dbReference type="EMBL" id="KAJ3479462.1"/>
    </source>
</evidence>
<feature type="compositionally biased region" description="Basic and acidic residues" evidence="1">
    <location>
        <begin position="12"/>
        <end position="29"/>
    </location>
</feature>
<keyword evidence="3" id="KW-1185">Reference proteome</keyword>
<sequence length="358" mass="39159">MSTEPSTRRKKSTSDTPKRSPEDDHRRLCVYEVDDPNQRQEVSDEQIRLQKRVAELESVIRELKNKPHPKWTQQPGLKGPSEMNAMTDPPTIMVTRPLSTEPRSSTPSSSPTSAHWGTRRSPVPGSSPSSGSPSSCSPSPLNTPPSPLLLGVGDISQSQIPSVQDLTTLLSSCYSEQVSLDGLFDSLVTPDRATFAEPYHTHQHTPGGHCGCLNDVTSYNVVLELSLRLRRAAEILGHSPQHTNPSGCSIHQRIASLDRFASEALGNVNISSPLASGYPQPDLPMNTYLSPTSTLPPHTTASRSVRPSLGQSLSPHLQGMRPWDFKTSSSYPSPPDDALMSWEPSRLSPPEWMHPKSQ</sequence>
<feature type="region of interest" description="Disordered" evidence="1">
    <location>
        <begin position="1"/>
        <end position="46"/>
    </location>
</feature>
<evidence type="ECO:0000313" key="3">
    <source>
        <dbReference type="Proteomes" id="UP001212997"/>
    </source>
</evidence>
<reference evidence="2" key="1">
    <citation type="submission" date="2022-07" db="EMBL/GenBank/DDBJ databases">
        <title>Genome Sequence of Physisporinus lineatus.</title>
        <authorList>
            <person name="Buettner E."/>
        </authorList>
    </citation>
    <scope>NUCLEOTIDE SEQUENCE</scope>
    <source>
        <strain evidence="2">VT162</strain>
    </source>
</reference>
<feature type="compositionally biased region" description="Low complexity" evidence="1">
    <location>
        <begin position="121"/>
        <end position="140"/>
    </location>
</feature>
<feature type="compositionally biased region" description="Polar residues" evidence="1">
    <location>
        <begin position="303"/>
        <end position="315"/>
    </location>
</feature>
<dbReference type="AlphaFoldDB" id="A0AAD5UXW8"/>
<feature type="region of interest" description="Disordered" evidence="1">
    <location>
        <begin position="275"/>
        <end position="358"/>
    </location>
</feature>
<accession>A0AAD5UXW8</accession>
<feature type="compositionally biased region" description="Low complexity" evidence="1">
    <location>
        <begin position="287"/>
        <end position="302"/>
    </location>
</feature>
<evidence type="ECO:0000256" key="1">
    <source>
        <dbReference type="SAM" id="MobiDB-lite"/>
    </source>
</evidence>
<dbReference type="Proteomes" id="UP001212997">
    <property type="component" value="Unassembled WGS sequence"/>
</dbReference>
<dbReference type="EMBL" id="JANAWD010000437">
    <property type="protein sequence ID" value="KAJ3479462.1"/>
    <property type="molecule type" value="Genomic_DNA"/>
</dbReference>
<name>A0AAD5UXW8_9APHY</name>
<gene>
    <name evidence="2" type="ORF">NLI96_g9043</name>
</gene>
<feature type="compositionally biased region" description="Low complexity" evidence="1">
    <location>
        <begin position="95"/>
        <end position="113"/>
    </location>
</feature>
<proteinExistence type="predicted"/>
<protein>
    <submittedName>
        <fullName evidence="2">Uncharacterized protein</fullName>
    </submittedName>
</protein>
<feature type="region of interest" description="Disordered" evidence="1">
    <location>
        <begin position="60"/>
        <end position="153"/>
    </location>
</feature>
<comment type="caution">
    <text evidence="2">The sequence shown here is derived from an EMBL/GenBank/DDBJ whole genome shotgun (WGS) entry which is preliminary data.</text>
</comment>